<sequence>MQLLHIAKLSICDQCTRATRGSAGIDIPVAETVTILTRGICKVSLDAYGPIGQGLSAFLMGRSSSTIQGINVHLGLIDSDYVGQIQAMVSVSEHPVVIQKGICTAQLVPFLSSVSTVVDRSHGTGGFGSIGPPQNNY</sequence>
<dbReference type="Gene3D" id="2.70.40.10">
    <property type="match status" value="1"/>
</dbReference>
<dbReference type="Proteomes" id="UP000694382">
    <property type="component" value="Chromosome 3"/>
</dbReference>
<keyword evidence="1" id="KW-0645">Protease</keyword>
<evidence type="ECO:0000259" key="4">
    <source>
        <dbReference type="Pfam" id="PF00692"/>
    </source>
</evidence>
<dbReference type="PANTHER" id="PTHR19422">
    <property type="entry name" value="GAG RETROVIRAL POLYPROTEIN"/>
    <property type="match status" value="1"/>
</dbReference>
<dbReference type="GO" id="GO:0004190">
    <property type="term" value="F:aspartic-type endopeptidase activity"/>
    <property type="evidence" value="ECO:0007669"/>
    <property type="project" value="UniProtKB-KW"/>
</dbReference>
<accession>A0A8C3MXD4</accession>
<evidence type="ECO:0000256" key="2">
    <source>
        <dbReference type="ARBA" id="ARBA00022750"/>
    </source>
</evidence>
<dbReference type="InterPro" id="IPR033704">
    <property type="entry name" value="dUTPase_trimeric"/>
</dbReference>
<proteinExistence type="predicted"/>
<dbReference type="AlphaFoldDB" id="A0A8C3MXD4"/>
<dbReference type="InterPro" id="IPR029054">
    <property type="entry name" value="dUTPase-like"/>
</dbReference>
<dbReference type="CDD" id="cd07557">
    <property type="entry name" value="trimeric_dUTPase"/>
    <property type="match status" value="1"/>
</dbReference>
<dbReference type="PANTHER" id="PTHR19422:SF123">
    <property type="entry name" value="RT1 CLASS I, LOCUS CE15"/>
    <property type="match status" value="1"/>
</dbReference>
<reference evidence="5" key="3">
    <citation type="submission" date="2025-09" db="UniProtKB">
        <authorList>
            <consortium name="Ensembl"/>
        </authorList>
    </citation>
    <scope>IDENTIFICATION</scope>
</reference>
<dbReference type="Pfam" id="PF00692">
    <property type="entry name" value="dUTPase"/>
    <property type="match status" value="1"/>
</dbReference>
<reference evidence="5" key="1">
    <citation type="submission" date="2020-02" db="EMBL/GenBank/DDBJ databases">
        <authorList>
            <person name="Enbody D E."/>
            <person name="Pettersson E M."/>
        </authorList>
    </citation>
    <scope>NUCLEOTIDE SEQUENCE [LARGE SCALE GENOMIC DNA]</scope>
</reference>
<dbReference type="InterPro" id="IPR051592">
    <property type="entry name" value="HERV-K_Pro_peptidase_A2"/>
</dbReference>
<protein>
    <recommendedName>
        <fullName evidence="4">dUTPase-like domain-containing protein</fullName>
    </recommendedName>
</protein>
<keyword evidence="6" id="KW-1185">Reference proteome</keyword>
<dbReference type="InterPro" id="IPR036157">
    <property type="entry name" value="dUTPase-like_sf"/>
</dbReference>
<name>A0A8C3MXD4_GEOPR</name>
<feature type="domain" description="dUTPase-like" evidence="4">
    <location>
        <begin position="14"/>
        <end position="129"/>
    </location>
</feature>
<dbReference type="SUPFAM" id="SSF51283">
    <property type="entry name" value="dUTPase-like"/>
    <property type="match status" value="1"/>
</dbReference>
<evidence type="ECO:0000256" key="1">
    <source>
        <dbReference type="ARBA" id="ARBA00022670"/>
    </source>
</evidence>
<dbReference type="Ensembl" id="ENSCPVT00000010981.2">
    <property type="protein sequence ID" value="ENSCPVP00000010521.1"/>
    <property type="gene ID" value="ENSCPVG00000007691.2"/>
</dbReference>
<organism evidence="5 6">
    <name type="scientific">Geospiza parvula</name>
    <name type="common">Small tree-finch</name>
    <name type="synonym">Camarhynchus parvulus</name>
    <dbReference type="NCBI Taxonomy" id="87175"/>
    <lineage>
        <taxon>Eukaryota</taxon>
        <taxon>Metazoa</taxon>
        <taxon>Chordata</taxon>
        <taxon>Craniata</taxon>
        <taxon>Vertebrata</taxon>
        <taxon>Euteleostomi</taxon>
        <taxon>Archelosauria</taxon>
        <taxon>Archosauria</taxon>
        <taxon>Dinosauria</taxon>
        <taxon>Saurischia</taxon>
        <taxon>Theropoda</taxon>
        <taxon>Coelurosauria</taxon>
        <taxon>Aves</taxon>
        <taxon>Neognathae</taxon>
        <taxon>Neoaves</taxon>
        <taxon>Telluraves</taxon>
        <taxon>Australaves</taxon>
        <taxon>Passeriformes</taxon>
        <taxon>Thraupidae</taxon>
        <taxon>Camarhynchus</taxon>
    </lineage>
</organism>
<keyword evidence="2" id="KW-0064">Aspartyl protease</keyword>
<evidence type="ECO:0000313" key="6">
    <source>
        <dbReference type="Proteomes" id="UP000694382"/>
    </source>
</evidence>
<keyword evidence="3" id="KW-0378">Hydrolase</keyword>
<evidence type="ECO:0000256" key="3">
    <source>
        <dbReference type="ARBA" id="ARBA00022801"/>
    </source>
</evidence>
<dbReference type="GO" id="GO:0006508">
    <property type="term" value="P:proteolysis"/>
    <property type="evidence" value="ECO:0007669"/>
    <property type="project" value="UniProtKB-KW"/>
</dbReference>
<reference evidence="5" key="2">
    <citation type="submission" date="2025-08" db="UniProtKB">
        <authorList>
            <consortium name="Ensembl"/>
        </authorList>
    </citation>
    <scope>IDENTIFICATION</scope>
</reference>
<evidence type="ECO:0000313" key="5">
    <source>
        <dbReference type="Ensembl" id="ENSCPVP00000010521.1"/>
    </source>
</evidence>